<dbReference type="AlphaFoldDB" id="A0A382JXK4"/>
<accession>A0A382JXK4</accession>
<reference evidence="1" key="1">
    <citation type="submission" date="2018-05" db="EMBL/GenBank/DDBJ databases">
        <authorList>
            <person name="Lanie J.A."/>
            <person name="Ng W.-L."/>
            <person name="Kazmierczak K.M."/>
            <person name="Andrzejewski T.M."/>
            <person name="Davidsen T.M."/>
            <person name="Wayne K.J."/>
            <person name="Tettelin H."/>
            <person name="Glass J.I."/>
            <person name="Rusch D."/>
            <person name="Podicherti R."/>
            <person name="Tsui H.-C.T."/>
            <person name="Winkler M.E."/>
        </authorList>
    </citation>
    <scope>NUCLEOTIDE SEQUENCE</scope>
</reference>
<protein>
    <submittedName>
        <fullName evidence="1">Uncharacterized protein</fullName>
    </submittedName>
</protein>
<feature type="non-terminal residue" evidence="1">
    <location>
        <position position="1"/>
    </location>
</feature>
<feature type="non-terminal residue" evidence="1">
    <location>
        <position position="25"/>
    </location>
</feature>
<proteinExistence type="predicted"/>
<name>A0A382JXK4_9ZZZZ</name>
<evidence type="ECO:0000313" key="1">
    <source>
        <dbReference type="EMBL" id="SVC16509.1"/>
    </source>
</evidence>
<gene>
    <name evidence="1" type="ORF">METZ01_LOCUS269363</name>
</gene>
<sequence>VPKNWQAIQVIRAWYPGTWHKRSIT</sequence>
<dbReference type="EMBL" id="UINC01076903">
    <property type="protein sequence ID" value="SVC16509.1"/>
    <property type="molecule type" value="Genomic_DNA"/>
</dbReference>
<organism evidence="1">
    <name type="scientific">marine metagenome</name>
    <dbReference type="NCBI Taxonomy" id="408172"/>
    <lineage>
        <taxon>unclassified sequences</taxon>
        <taxon>metagenomes</taxon>
        <taxon>ecological metagenomes</taxon>
    </lineage>
</organism>